<organism evidence="3 5">
    <name type="scientific">Bacteroides faecis</name>
    <dbReference type="NCBI Taxonomy" id="674529"/>
    <lineage>
        <taxon>Bacteria</taxon>
        <taxon>Pseudomonadati</taxon>
        <taxon>Bacteroidota</taxon>
        <taxon>Bacteroidia</taxon>
        <taxon>Bacteroidales</taxon>
        <taxon>Bacteroidaceae</taxon>
        <taxon>Bacteroides</taxon>
    </lineage>
</organism>
<evidence type="ECO:0000313" key="3">
    <source>
        <dbReference type="EMBL" id="CUP24192.1"/>
    </source>
</evidence>
<keyword evidence="6" id="KW-1185">Reference proteome</keyword>
<evidence type="ECO:0000256" key="1">
    <source>
        <dbReference type="SAM" id="SignalP"/>
    </source>
</evidence>
<dbReference type="RefSeq" id="WP_055269479.1">
    <property type="nucleotide sequence ID" value="NZ_CABMFH010000011.1"/>
</dbReference>
<dbReference type="EMBL" id="CP103141">
    <property type="protein sequence ID" value="UVQ75794.1"/>
    <property type="molecule type" value="Genomic_DNA"/>
</dbReference>
<sequence length="409" mass="45412">MRKIYSIWFLLALLAFAACSPEEDDLFDKSAAERIDEAIKQDLSVLRGAKNGWVMEYYPSPTKMYGGYTFLVSFGEDGKANVMCDFFADGEGVKSEYEVKQSAGVMLTFDTYNEIFHFFSEPSNYLGIGEQGEGMEGDYEFLILECTPEKVVLKGKKTGNKMLMTPLPENEEWAHYMGTVKQIAKEAYPALYDVKVGENVEYAVTQRYHKFVLVNKDGSEKDLPFVYTVEGIKFSEPVTIGGQDVQSLVWDSETMAYANNNIRIVAQELPAGYKKYEELLGEYIFVYGDGNDSAPVLLREELFNHSFIMEGFPMDIRIVFKADKGVIGIESQPLEGSVYLCPWALGASGSGPLTNMSGTGMVGQNLSNGSILLKDNGVWGNVADSFIAYDLASGSSIFQIAYVVGMIKQ</sequence>
<proteinExistence type="predicted"/>
<gene>
    <name evidence="3" type="ORF">ERS852461_02151</name>
    <name evidence="4" type="ORF">NXY30_05170</name>
</gene>
<evidence type="ECO:0000313" key="6">
    <source>
        <dbReference type="Proteomes" id="UP001060104"/>
    </source>
</evidence>
<evidence type="ECO:0000259" key="2">
    <source>
        <dbReference type="Pfam" id="PF16377"/>
    </source>
</evidence>
<dbReference type="Pfam" id="PF14135">
    <property type="entry name" value="DUF4302"/>
    <property type="match status" value="1"/>
</dbReference>
<dbReference type="InterPro" id="IPR032271">
    <property type="entry name" value="DUF4987"/>
</dbReference>
<evidence type="ECO:0000313" key="4">
    <source>
        <dbReference type="EMBL" id="UVQ75794.1"/>
    </source>
</evidence>
<dbReference type="Pfam" id="PF16377">
    <property type="entry name" value="DUF4987"/>
    <property type="match status" value="1"/>
</dbReference>
<reference evidence="3 5" key="1">
    <citation type="submission" date="2015-09" db="EMBL/GenBank/DDBJ databases">
        <authorList>
            <consortium name="Pathogen Informatics"/>
        </authorList>
    </citation>
    <scope>NUCLEOTIDE SEQUENCE [LARGE SCALE GENOMIC DNA]</scope>
    <source>
        <strain evidence="3 5">2789STDY5834846</strain>
    </source>
</reference>
<dbReference type="AlphaFoldDB" id="A0A3E5GC45"/>
<reference evidence="4" key="2">
    <citation type="submission" date="2022-08" db="EMBL/GenBank/DDBJ databases">
        <title>Genome Sequencing of Bacteroides fragilis Group Isolates with Nanopore Technology.</title>
        <authorList>
            <person name="Tisza M.J."/>
            <person name="Smith D."/>
            <person name="Dekker J.P."/>
        </authorList>
    </citation>
    <scope>NUCLEOTIDE SEQUENCE</scope>
    <source>
        <strain evidence="4">BFG-527</strain>
    </source>
</reference>
<accession>A0A174LIZ2</accession>
<dbReference type="InterPro" id="IPR025396">
    <property type="entry name" value="DUF4302"/>
</dbReference>
<keyword evidence="1" id="KW-0732">Signal</keyword>
<dbReference type="Proteomes" id="UP001060104">
    <property type="component" value="Chromosome"/>
</dbReference>
<accession>A0A3E5GC45</accession>
<protein>
    <submittedName>
        <fullName evidence="4">DUF4302 domain-containing protein</fullName>
    </submittedName>
</protein>
<feature type="chain" id="PRO_5044593210" evidence="1">
    <location>
        <begin position="18"/>
        <end position="409"/>
    </location>
</feature>
<feature type="domain" description="DUF4987" evidence="2">
    <location>
        <begin position="267"/>
        <end position="387"/>
    </location>
</feature>
<evidence type="ECO:0000313" key="5">
    <source>
        <dbReference type="Proteomes" id="UP000095606"/>
    </source>
</evidence>
<dbReference type="Proteomes" id="UP000095606">
    <property type="component" value="Unassembled WGS sequence"/>
</dbReference>
<dbReference type="GeneID" id="69588042"/>
<name>A0A3E5GC45_9BACE</name>
<feature type="signal peptide" evidence="1">
    <location>
        <begin position="1"/>
        <end position="17"/>
    </location>
</feature>
<dbReference type="PROSITE" id="PS51257">
    <property type="entry name" value="PROKAR_LIPOPROTEIN"/>
    <property type="match status" value="1"/>
</dbReference>
<dbReference type="EMBL" id="CZAE01000009">
    <property type="protein sequence ID" value="CUP24192.1"/>
    <property type="molecule type" value="Genomic_DNA"/>
</dbReference>